<dbReference type="GO" id="GO:0006635">
    <property type="term" value="P:fatty acid beta-oxidation"/>
    <property type="evidence" value="ECO:0007669"/>
    <property type="project" value="TreeGrafter"/>
</dbReference>
<feature type="domain" description="Peroxisomal multifunctional enzyme type 2-like N-terminal" evidence="2">
    <location>
        <begin position="20"/>
        <end position="148"/>
    </location>
</feature>
<dbReference type="GeneID" id="98405104"/>
<organism evidence="3 4">
    <name type="scientific">Cupriavidus basilensis</name>
    <dbReference type="NCBI Taxonomy" id="68895"/>
    <lineage>
        <taxon>Bacteria</taxon>
        <taxon>Pseudomonadati</taxon>
        <taxon>Pseudomonadota</taxon>
        <taxon>Betaproteobacteria</taxon>
        <taxon>Burkholderiales</taxon>
        <taxon>Burkholderiaceae</taxon>
        <taxon>Cupriavidus</taxon>
    </lineage>
</organism>
<dbReference type="InterPro" id="IPR029069">
    <property type="entry name" value="HotDog_dom_sf"/>
</dbReference>
<dbReference type="AlphaFoldDB" id="A0A643FPS2"/>
<accession>A0A643FPS2</accession>
<protein>
    <submittedName>
        <fullName evidence="3">MaoC family dehydratase N-terminal domain-containing protein</fullName>
    </submittedName>
</protein>
<evidence type="ECO:0000313" key="3">
    <source>
        <dbReference type="EMBL" id="QOT78934.1"/>
    </source>
</evidence>
<evidence type="ECO:0000313" key="4">
    <source>
        <dbReference type="Proteomes" id="UP000397656"/>
    </source>
</evidence>
<sequence length="297" mass="31600">MPLDPKHLLSRQFAPVEQAYSARDSMCYALGIGLGADPLDAGQLRYVYEHARGGLQALPTLVNVLGYSGFWADQPDTGITWQKLVHAEQAFVLHRPLPAQGRVVGRNKVTALYDKGPDKGALMMQERQVHDAATGELLATVTQTTMLRADGGFAAGGATAGSPPPPHAMPEREPDAVCDLATLPQAALLYRLNGDFNPLHADPAVAQAAGFARPILHGLCTMGIAMHAVLNTVLAYDAATVRGMRVRFTAPVLPGETLRTAIWVDGPVVSLRTTALERGVVVLNAGRVDLSRPPAPI</sequence>
<dbReference type="EMBL" id="CP062804">
    <property type="protein sequence ID" value="QOT78934.1"/>
    <property type="molecule type" value="Genomic_DNA"/>
</dbReference>
<dbReference type="GO" id="GO:0004300">
    <property type="term" value="F:enoyl-CoA hydratase activity"/>
    <property type="evidence" value="ECO:0007669"/>
    <property type="project" value="TreeGrafter"/>
</dbReference>
<dbReference type="RefSeq" id="WP_150989371.1">
    <property type="nucleotide sequence ID" value="NZ_CP062804.1"/>
</dbReference>
<dbReference type="Pfam" id="PF01575">
    <property type="entry name" value="MaoC_dehydratas"/>
    <property type="match status" value="1"/>
</dbReference>
<name>A0A643FPS2_9BURK</name>
<dbReference type="GO" id="GO:0003857">
    <property type="term" value="F:(3S)-3-hydroxyacyl-CoA dehydrogenase (NAD+) activity"/>
    <property type="evidence" value="ECO:0007669"/>
    <property type="project" value="TreeGrafter"/>
</dbReference>
<dbReference type="Gene3D" id="3.10.129.10">
    <property type="entry name" value="Hotdog Thioesterase"/>
    <property type="match status" value="1"/>
</dbReference>
<proteinExistence type="predicted"/>
<dbReference type="Pfam" id="PF22622">
    <property type="entry name" value="MFE-2_hydrat-2_N"/>
    <property type="match status" value="1"/>
</dbReference>
<dbReference type="Proteomes" id="UP000397656">
    <property type="component" value="Chromosome 2"/>
</dbReference>
<dbReference type="GO" id="GO:0044594">
    <property type="term" value="F:17-beta-hydroxysteroid dehydrogenase (NAD+) activity"/>
    <property type="evidence" value="ECO:0007669"/>
    <property type="project" value="TreeGrafter"/>
</dbReference>
<evidence type="ECO:0000259" key="1">
    <source>
        <dbReference type="Pfam" id="PF01575"/>
    </source>
</evidence>
<dbReference type="PANTHER" id="PTHR13078:SF56">
    <property type="entry name" value="PEROXISOMAL MULTIFUNCTIONAL ENZYME TYPE 2"/>
    <property type="match status" value="1"/>
</dbReference>
<dbReference type="InterPro" id="IPR054357">
    <property type="entry name" value="MFE-2_N"/>
</dbReference>
<dbReference type="CDD" id="cd03448">
    <property type="entry name" value="HDE_HSD"/>
    <property type="match status" value="1"/>
</dbReference>
<feature type="domain" description="MaoC-like" evidence="1">
    <location>
        <begin position="169"/>
        <end position="273"/>
    </location>
</feature>
<dbReference type="InterPro" id="IPR002539">
    <property type="entry name" value="MaoC-like_dom"/>
</dbReference>
<dbReference type="SUPFAM" id="SSF54637">
    <property type="entry name" value="Thioesterase/thiol ester dehydrase-isomerase"/>
    <property type="match status" value="2"/>
</dbReference>
<reference evidence="3 4" key="1">
    <citation type="submission" date="2020-10" db="EMBL/GenBank/DDBJ databases">
        <title>Complete genome sequence of Cupriavidus basilensis CCUG 49340T.</title>
        <authorList>
            <person name="Salva-Serra F."/>
            <person name="Donoso R.A."/>
            <person name="Cho K.H."/>
            <person name="Yoo J.A."/>
            <person name="Lee K."/>
            <person name="Yoon S.-H."/>
            <person name="Perez-Pantoja D."/>
            <person name="Moore E.R.B."/>
        </authorList>
    </citation>
    <scope>NUCLEOTIDE SEQUENCE [LARGE SCALE GENOMIC DNA]</scope>
    <source>
        <strain evidence="4">CCUG 49340</strain>
    </source>
</reference>
<evidence type="ECO:0000259" key="2">
    <source>
        <dbReference type="Pfam" id="PF22622"/>
    </source>
</evidence>
<dbReference type="PANTHER" id="PTHR13078">
    <property type="entry name" value="PEROXISOMAL MULTIFUNCTIONAL ENZYME TYPE 2-RELATED"/>
    <property type="match status" value="1"/>
</dbReference>
<gene>
    <name evidence="3" type="ORF">F7R26_029550</name>
</gene>